<evidence type="ECO:0000313" key="1">
    <source>
        <dbReference type="EMBL" id="KIW03544.1"/>
    </source>
</evidence>
<dbReference type="EMBL" id="KN847544">
    <property type="protein sequence ID" value="KIW03544.1"/>
    <property type="molecule type" value="Genomic_DNA"/>
</dbReference>
<dbReference type="VEuPathDB" id="FungiDB:PV09_05305"/>
<protein>
    <submittedName>
        <fullName evidence="1">Uncharacterized protein</fullName>
    </submittedName>
</protein>
<evidence type="ECO:0000313" key="2">
    <source>
        <dbReference type="Proteomes" id="UP000053259"/>
    </source>
</evidence>
<accession>A0A0D2AWM8</accession>
<dbReference type="Proteomes" id="UP000053259">
    <property type="component" value="Unassembled WGS sequence"/>
</dbReference>
<keyword evidence="2" id="KW-1185">Reference proteome</keyword>
<organism evidence="1 2">
    <name type="scientific">Verruconis gallopava</name>
    <dbReference type="NCBI Taxonomy" id="253628"/>
    <lineage>
        <taxon>Eukaryota</taxon>
        <taxon>Fungi</taxon>
        <taxon>Dikarya</taxon>
        <taxon>Ascomycota</taxon>
        <taxon>Pezizomycotina</taxon>
        <taxon>Dothideomycetes</taxon>
        <taxon>Pleosporomycetidae</taxon>
        <taxon>Venturiales</taxon>
        <taxon>Sympoventuriaceae</taxon>
        <taxon>Verruconis</taxon>
    </lineage>
</organism>
<dbReference type="AlphaFoldDB" id="A0A0D2AWM8"/>
<dbReference type="RefSeq" id="XP_016213413.1">
    <property type="nucleotide sequence ID" value="XM_016358794.1"/>
</dbReference>
<dbReference type="OrthoDB" id="4664297at2759"/>
<name>A0A0D2AWM8_9PEZI</name>
<dbReference type="InParanoid" id="A0A0D2AWM8"/>
<dbReference type="HOGENOM" id="CLU_095070_2_1_1"/>
<dbReference type="Gene3D" id="2.60.40.2970">
    <property type="match status" value="1"/>
</dbReference>
<dbReference type="GeneID" id="27313278"/>
<sequence length="229" mass="25370">MSAMTEGNNLPYVYKRLRMSYFRPVSQMRTILAATLITSLIVLFLYVSESPLAASIRNMAGNPPQKALDPHISQAHLTLELKESDHKTFPPTIMVVATNLHESTTVTLLTWDTPFDDKALQLGLFEIKDLQSGHVLPSLGLKLNRKLPPPKEAFLEIEPRRAIAKELVLDGPGVQLEQGRLYEVRAKGTWKAVWQANVADIGYSNLQKMGGGTGVLSFDFVSNVITIKA</sequence>
<proteinExistence type="predicted"/>
<gene>
    <name evidence="1" type="ORF">PV09_05305</name>
</gene>
<reference evidence="1 2" key="1">
    <citation type="submission" date="2015-01" db="EMBL/GenBank/DDBJ databases">
        <title>The Genome Sequence of Ochroconis gallopava CBS43764.</title>
        <authorList>
            <consortium name="The Broad Institute Genomics Platform"/>
            <person name="Cuomo C."/>
            <person name="de Hoog S."/>
            <person name="Gorbushina A."/>
            <person name="Stielow B."/>
            <person name="Teixiera M."/>
            <person name="Abouelleil A."/>
            <person name="Chapman S.B."/>
            <person name="Priest M."/>
            <person name="Young S.K."/>
            <person name="Wortman J."/>
            <person name="Nusbaum C."/>
            <person name="Birren B."/>
        </authorList>
    </citation>
    <scope>NUCLEOTIDE SEQUENCE [LARGE SCALE GENOMIC DNA]</scope>
    <source>
        <strain evidence="1 2">CBS 43764</strain>
    </source>
</reference>